<dbReference type="Pfam" id="PF17919">
    <property type="entry name" value="RT_RNaseH_2"/>
    <property type="match status" value="1"/>
</dbReference>
<dbReference type="EMBL" id="JAVXUO010000539">
    <property type="protein sequence ID" value="KAK2991305.1"/>
    <property type="molecule type" value="Genomic_DNA"/>
</dbReference>
<dbReference type="InterPro" id="IPR001584">
    <property type="entry name" value="Integrase_cat-core"/>
</dbReference>
<dbReference type="Gene3D" id="3.10.10.10">
    <property type="entry name" value="HIV Type 1 Reverse Transcriptase, subunit A, domain 1"/>
    <property type="match status" value="1"/>
</dbReference>
<dbReference type="PROSITE" id="PS50878">
    <property type="entry name" value="RT_POL"/>
    <property type="match status" value="1"/>
</dbReference>
<dbReference type="GO" id="GO:0003676">
    <property type="term" value="F:nucleic acid binding"/>
    <property type="evidence" value="ECO:0007669"/>
    <property type="project" value="InterPro"/>
</dbReference>
<dbReference type="Proteomes" id="UP001187471">
    <property type="component" value="Unassembled WGS sequence"/>
</dbReference>
<dbReference type="SUPFAM" id="SSF53098">
    <property type="entry name" value="Ribonuclease H-like"/>
    <property type="match status" value="2"/>
</dbReference>
<dbReference type="GO" id="GO:0004523">
    <property type="term" value="F:RNA-DNA hybrid ribonuclease activity"/>
    <property type="evidence" value="ECO:0007669"/>
    <property type="project" value="InterPro"/>
</dbReference>
<dbReference type="CDD" id="cd01647">
    <property type="entry name" value="RT_LTR"/>
    <property type="match status" value="1"/>
</dbReference>
<accession>A0AA88UMV4</accession>
<dbReference type="InterPro" id="IPR041577">
    <property type="entry name" value="RT_RNaseH_2"/>
</dbReference>
<organism evidence="4 5">
    <name type="scientific">Escallonia rubra</name>
    <dbReference type="NCBI Taxonomy" id="112253"/>
    <lineage>
        <taxon>Eukaryota</taxon>
        <taxon>Viridiplantae</taxon>
        <taxon>Streptophyta</taxon>
        <taxon>Embryophyta</taxon>
        <taxon>Tracheophyta</taxon>
        <taxon>Spermatophyta</taxon>
        <taxon>Magnoliopsida</taxon>
        <taxon>eudicotyledons</taxon>
        <taxon>Gunneridae</taxon>
        <taxon>Pentapetalae</taxon>
        <taxon>asterids</taxon>
        <taxon>campanulids</taxon>
        <taxon>Escalloniales</taxon>
        <taxon>Escalloniaceae</taxon>
        <taxon>Escallonia</taxon>
    </lineage>
</organism>
<evidence type="ECO:0000313" key="5">
    <source>
        <dbReference type="Proteomes" id="UP001187471"/>
    </source>
</evidence>
<name>A0AA88UMV4_9ASTE</name>
<dbReference type="PANTHER" id="PTHR48475">
    <property type="entry name" value="RIBONUCLEASE H"/>
    <property type="match status" value="1"/>
</dbReference>
<dbReference type="InterPro" id="IPR002156">
    <property type="entry name" value="RNaseH_domain"/>
</dbReference>
<dbReference type="InterPro" id="IPR012337">
    <property type="entry name" value="RNaseH-like_sf"/>
</dbReference>
<protein>
    <submittedName>
        <fullName evidence="4">Uncharacterized protein</fullName>
    </submittedName>
</protein>
<evidence type="ECO:0000259" key="3">
    <source>
        <dbReference type="PROSITE" id="PS50994"/>
    </source>
</evidence>
<evidence type="ECO:0000259" key="1">
    <source>
        <dbReference type="PROSITE" id="PS50878"/>
    </source>
</evidence>
<dbReference type="AlphaFoldDB" id="A0AA88UMV4"/>
<gene>
    <name evidence="4" type="ORF">RJ640_024570</name>
</gene>
<evidence type="ECO:0000259" key="2">
    <source>
        <dbReference type="PROSITE" id="PS50879"/>
    </source>
</evidence>
<feature type="domain" description="Reverse transcriptase" evidence="1">
    <location>
        <begin position="2"/>
        <end position="182"/>
    </location>
</feature>
<dbReference type="Pfam" id="PF13456">
    <property type="entry name" value="RVT_3"/>
    <property type="match status" value="1"/>
</dbReference>
<dbReference type="CDD" id="cd09279">
    <property type="entry name" value="RNase_HI_like"/>
    <property type="match status" value="1"/>
</dbReference>
<proteinExistence type="predicted"/>
<evidence type="ECO:0000313" key="4">
    <source>
        <dbReference type="EMBL" id="KAK2991305.1"/>
    </source>
</evidence>
<dbReference type="InterPro" id="IPR000477">
    <property type="entry name" value="RT_dom"/>
</dbReference>
<dbReference type="InterPro" id="IPR043128">
    <property type="entry name" value="Rev_trsase/Diguanyl_cyclase"/>
</dbReference>
<dbReference type="SUPFAM" id="SSF56672">
    <property type="entry name" value="DNA/RNA polymerases"/>
    <property type="match status" value="1"/>
</dbReference>
<dbReference type="GO" id="GO:0015074">
    <property type="term" value="P:DNA integration"/>
    <property type="evidence" value="ECO:0007669"/>
    <property type="project" value="InterPro"/>
</dbReference>
<dbReference type="Gene3D" id="3.30.70.270">
    <property type="match status" value="2"/>
</dbReference>
<dbReference type="InterPro" id="IPR036397">
    <property type="entry name" value="RNaseH_sf"/>
</dbReference>
<dbReference type="PANTHER" id="PTHR48475:SF2">
    <property type="entry name" value="RIBONUCLEASE H"/>
    <property type="match status" value="1"/>
</dbReference>
<dbReference type="PROSITE" id="PS50879">
    <property type="entry name" value="RNASE_H_1"/>
    <property type="match status" value="1"/>
</dbReference>
<keyword evidence="5" id="KW-1185">Reference proteome</keyword>
<reference evidence="4" key="1">
    <citation type="submission" date="2022-12" db="EMBL/GenBank/DDBJ databases">
        <title>Draft genome assemblies for two species of Escallonia (Escalloniales).</title>
        <authorList>
            <person name="Chanderbali A."/>
            <person name="Dervinis C."/>
            <person name="Anghel I."/>
            <person name="Soltis D."/>
            <person name="Soltis P."/>
            <person name="Zapata F."/>
        </authorList>
    </citation>
    <scope>NUCLEOTIDE SEQUENCE</scope>
    <source>
        <strain evidence="4">UCBG92.1500</strain>
        <tissue evidence="4">Leaf</tissue>
    </source>
</reference>
<dbReference type="Gene3D" id="3.30.420.10">
    <property type="entry name" value="Ribonuclease H-like superfamily/Ribonuclease H"/>
    <property type="match status" value="2"/>
</dbReference>
<dbReference type="PROSITE" id="PS50994">
    <property type="entry name" value="INTEGRASE"/>
    <property type="match status" value="1"/>
</dbReference>
<dbReference type="InterPro" id="IPR043502">
    <property type="entry name" value="DNA/RNA_pol_sf"/>
</dbReference>
<feature type="domain" description="Integrase catalytic" evidence="3">
    <location>
        <begin position="664"/>
        <end position="767"/>
    </location>
</feature>
<feature type="domain" description="RNase H type-1" evidence="2">
    <location>
        <begin position="404"/>
        <end position="533"/>
    </location>
</feature>
<comment type="caution">
    <text evidence="4">The sequence shown here is derived from an EMBL/GenBank/DDBJ whole genome shotgun (WGS) entry which is preliminary data.</text>
</comment>
<dbReference type="Pfam" id="PF00078">
    <property type="entry name" value="RVT_1"/>
    <property type="match status" value="1"/>
</dbReference>
<sequence>MVADFIKEIDYPEWIANVVMVPKAGTNKWRICIDYTDLNRACPKDSYPLPRIDTLIDATSGHQLLSFMDAFSGYNQIRMHADDVAKTAFITDQGLFCYNVMPFGLKNAGATYQRLVDKIFKPLIRKGMEVYVDDMLVKSLQAEDHIADLRQCFTLLREYRMRLNPTKCAFGVSSGKFLGFMISERGIEANPEKIQAIQEMVAPRRVKEIQILTGRIAALSRFLSKSAERCLPFFKALKNIKNFEWTDECQTSFDKLKEYLTSPPLLSKPLPGEDLFLYLAVSESAVSAVLIREQDGRQLPIYYVSKILQGAEQRYPNTEKLAFALLIAARSFSHTMVVLTDKPLSRILHKPDLSGRLVPWSIELGKFDIHYRPRPSVKGQALADFVVECTFPIEDEEPLLVQPELFAWTLFIDGSSNTHGSGAGLILNGPEGLIIEYALHFDFQASNNEAEYEALIAGMHLAHAMRAASLHAFSDSALVVKQMSGEYEAKDPKMVTYLSKAKEVARTFTLFKITQIRREDNTSADALSRLASLDPSGFGRTIHLELLHEPSIATREVMQTEHEPSWIDPIKAYLQDDTLPADRKQARSIILRLARYDVVDDVLYKRSFTLPYLRCLTPIEANYAMREVHEGICGQHLGGRALAHKKQKPWPRLLKKKCEDFFWRAIVYRFGIPRVLVTDNGKQFDNSTFRSFCTNLSIEQRFTSVAHPQTNGQTKVTNRTLLQGIKKRLDGAKSLWVEELPKILWAYNTTTRTPTGETPFSLSFGTEALIPMEVGLPSLRLTSYDPIQNEEALRANLDLLDERREQAAMHHTAYQHRVSRFYDQRVRPRAFRVGDLVLRRIEASAPHEAIGKLAPNWEDPYRVVKLGSPGAYHLEQLDGKAIPRTWNAIHLRRYYP</sequence>